<keyword evidence="6" id="KW-0804">Transcription</keyword>
<dbReference type="PROSITE" id="PS00463">
    <property type="entry name" value="ZN2_CY6_FUNGAL_1"/>
    <property type="match status" value="1"/>
</dbReference>
<evidence type="ECO:0000256" key="8">
    <source>
        <dbReference type="SAM" id="Coils"/>
    </source>
</evidence>
<comment type="caution">
    <text evidence="11">The sequence shown here is derived from an EMBL/GenBank/DDBJ whole genome shotgun (WGS) entry which is preliminary data.</text>
</comment>
<dbReference type="OrthoDB" id="4151048at2759"/>
<evidence type="ECO:0000256" key="5">
    <source>
        <dbReference type="ARBA" id="ARBA00023125"/>
    </source>
</evidence>
<keyword evidence="8" id="KW-0175">Coiled coil</keyword>
<dbReference type="GO" id="GO:0043565">
    <property type="term" value="F:sequence-specific DNA binding"/>
    <property type="evidence" value="ECO:0007669"/>
    <property type="project" value="TreeGrafter"/>
</dbReference>
<keyword evidence="3" id="KW-0862">Zinc</keyword>
<dbReference type="EMBL" id="MNBE01000756">
    <property type="protein sequence ID" value="OKO90857.1"/>
    <property type="molecule type" value="Genomic_DNA"/>
</dbReference>
<evidence type="ECO:0000256" key="3">
    <source>
        <dbReference type="ARBA" id="ARBA00022833"/>
    </source>
</evidence>
<dbReference type="Gene3D" id="4.10.240.10">
    <property type="entry name" value="Zn(2)-C6 fungal-type DNA-binding domain"/>
    <property type="match status" value="1"/>
</dbReference>
<evidence type="ECO:0000313" key="11">
    <source>
        <dbReference type="EMBL" id="OKO90857.1"/>
    </source>
</evidence>
<evidence type="ECO:0000256" key="6">
    <source>
        <dbReference type="ARBA" id="ARBA00023163"/>
    </source>
</evidence>
<dbReference type="GO" id="GO:0008270">
    <property type="term" value="F:zinc ion binding"/>
    <property type="evidence" value="ECO:0007669"/>
    <property type="project" value="InterPro"/>
</dbReference>
<evidence type="ECO:0000259" key="10">
    <source>
        <dbReference type="PROSITE" id="PS50048"/>
    </source>
</evidence>
<dbReference type="PROSITE" id="PS50048">
    <property type="entry name" value="ZN2_CY6_FUNGAL_2"/>
    <property type="match status" value="1"/>
</dbReference>
<sequence length="296" mass="33606">MSDHNPAHEDEKETAPWVMHFETESYPPNDSAELGPRFFEDIIDSVEPNTHQVVLSPNSPTPTATPSTVENTEPTQTTSSATLVNDDAESTPASGIIKQEDGEKSQRVTKRRRSRNSPEPDYSQIILELNKKRKRTGQACDRCRVRRYKCDPNRRGCFNCGAAGMVCKVTDCVTGETYVRGAAGRMAAEIEGLKARVADLERENEELQRNTKPRFSFEHTSPGFPSSIAMRAQNHTPVTWEQRIFLLQQENNKLRQQTAVLRENNQTLLKKVEEQDSMISMNDDMTLFNTKYNWPL</sequence>
<protein>
    <recommendedName>
        <fullName evidence="10">Zn(2)-C6 fungal-type domain-containing protein</fullName>
    </recommendedName>
</protein>
<feature type="domain" description="Zn(2)-C6 fungal-type" evidence="10">
    <location>
        <begin position="139"/>
        <end position="169"/>
    </location>
</feature>
<proteinExistence type="predicted"/>
<dbReference type="InterPro" id="IPR052202">
    <property type="entry name" value="Yeast_MetPath_Reg"/>
</dbReference>
<name>A0A1Q5SS69_9EURO</name>
<keyword evidence="5" id="KW-0238">DNA-binding</keyword>
<dbReference type="InterPro" id="IPR036864">
    <property type="entry name" value="Zn2-C6_fun-type_DNA-bd_sf"/>
</dbReference>
<keyword evidence="4" id="KW-0805">Transcription regulation</keyword>
<evidence type="ECO:0000256" key="2">
    <source>
        <dbReference type="ARBA" id="ARBA00022723"/>
    </source>
</evidence>
<evidence type="ECO:0000313" key="12">
    <source>
        <dbReference type="Proteomes" id="UP000186955"/>
    </source>
</evidence>
<dbReference type="STRING" id="1316194.A0A1Q5SS69"/>
<accession>A0A1Q5SS69</accession>
<reference evidence="11 12" key="1">
    <citation type="submission" date="2016-10" db="EMBL/GenBank/DDBJ databases">
        <title>Genome sequence of the ascomycete fungus Penicillium subrubescens.</title>
        <authorList>
            <person name="De Vries R.P."/>
            <person name="Peng M."/>
            <person name="Dilokpimol A."/>
            <person name="Hilden K."/>
            <person name="Makela M.R."/>
            <person name="Grigoriev I."/>
            <person name="Riley R."/>
            <person name="Granchi Z."/>
        </authorList>
    </citation>
    <scope>NUCLEOTIDE SEQUENCE [LARGE SCALE GENOMIC DNA]</scope>
    <source>
        <strain evidence="11 12">CBS 132785</strain>
    </source>
</reference>
<dbReference type="PANTHER" id="PTHR47782:SF1">
    <property type="entry name" value="PYRIMIDINE PATHWAY REGULATORY PROTEIN 1"/>
    <property type="match status" value="1"/>
</dbReference>
<organism evidence="11 12">
    <name type="scientific">Penicillium subrubescens</name>
    <dbReference type="NCBI Taxonomy" id="1316194"/>
    <lineage>
        <taxon>Eukaryota</taxon>
        <taxon>Fungi</taxon>
        <taxon>Dikarya</taxon>
        <taxon>Ascomycota</taxon>
        <taxon>Pezizomycotina</taxon>
        <taxon>Eurotiomycetes</taxon>
        <taxon>Eurotiomycetidae</taxon>
        <taxon>Eurotiales</taxon>
        <taxon>Aspergillaceae</taxon>
        <taxon>Penicillium</taxon>
    </lineage>
</organism>
<dbReference type="GO" id="GO:0005634">
    <property type="term" value="C:nucleus"/>
    <property type="evidence" value="ECO:0007669"/>
    <property type="project" value="UniProtKB-SubCell"/>
</dbReference>
<keyword evidence="12" id="KW-1185">Reference proteome</keyword>
<evidence type="ECO:0000256" key="7">
    <source>
        <dbReference type="ARBA" id="ARBA00023242"/>
    </source>
</evidence>
<feature type="compositionally biased region" description="Basic and acidic residues" evidence="9">
    <location>
        <begin position="1"/>
        <end position="14"/>
    </location>
</feature>
<feature type="coiled-coil region" evidence="8">
    <location>
        <begin position="183"/>
        <end position="210"/>
    </location>
</feature>
<dbReference type="SUPFAM" id="SSF57701">
    <property type="entry name" value="Zn2/Cys6 DNA-binding domain"/>
    <property type="match status" value="1"/>
</dbReference>
<keyword evidence="2" id="KW-0479">Metal-binding</keyword>
<feature type="region of interest" description="Disordered" evidence="9">
    <location>
        <begin position="1"/>
        <end position="35"/>
    </location>
</feature>
<keyword evidence="7" id="KW-0539">Nucleus</keyword>
<gene>
    <name evidence="11" type="ORF">PENSUB_13158</name>
</gene>
<feature type="region of interest" description="Disordered" evidence="9">
    <location>
        <begin position="52"/>
        <end position="123"/>
    </location>
</feature>
<dbReference type="GO" id="GO:0045944">
    <property type="term" value="P:positive regulation of transcription by RNA polymerase II"/>
    <property type="evidence" value="ECO:0007669"/>
    <property type="project" value="TreeGrafter"/>
</dbReference>
<evidence type="ECO:0000256" key="1">
    <source>
        <dbReference type="ARBA" id="ARBA00004123"/>
    </source>
</evidence>
<dbReference type="InterPro" id="IPR001138">
    <property type="entry name" value="Zn2Cys6_DnaBD"/>
</dbReference>
<feature type="compositionally biased region" description="Low complexity" evidence="9">
    <location>
        <begin position="56"/>
        <end position="68"/>
    </location>
</feature>
<feature type="compositionally biased region" description="Polar residues" evidence="9">
    <location>
        <begin position="69"/>
        <end position="83"/>
    </location>
</feature>
<comment type="subcellular location">
    <subcellularLocation>
        <location evidence="1">Nucleus</location>
    </subcellularLocation>
</comment>
<dbReference type="GO" id="GO:0000981">
    <property type="term" value="F:DNA-binding transcription factor activity, RNA polymerase II-specific"/>
    <property type="evidence" value="ECO:0007669"/>
    <property type="project" value="InterPro"/>
</dbReference>
<evidence type="ECO:0000256" key="4">
    <source>
        <dbReference type="ARBA" id="ARBA00023015"/>
    </source>
</evidence>
<dbReference type="CDD" id="cd00067">
    <property type="entry name" value="GAL4"/>
    <property type="match status" value="1"/>
</dbReference>
<dbReference type="AlphaFoldDB" id="A0A1Q5SS69"/>
<evidence type="ECO:0000256" key="9">
    <source>
        <dbReference type="SAM" id="MobiDB-lite"/>
    </source>
</evidence>
<dbReference type="Proteomes" id="UP000186955">
    <property type="component" value="Unassembled WGS sequence"/>
</dbReference>
<dbReference type="PANTHER" id="PTHR47782">
    <property type="entry name" value="ZN(II)2CYS6 TRANSCRIPTION FACTOR (EUROFUNG)-RELATED"/>
    <property type="match status" value="1"/>
</dbReference>